<evidence type="ECO:0000313" key="3">
    <source>
        <dbReference type="Proteomes" id="UP000184267"/>
    </source>
</evidence>
<accession>A0A1M2VLN8</accession>
<dbReference type="EMBL" id="MNAD01001042">
    <property type="protein sequence ID" value="OJT08470.1"/>
    <property type="molecule type" value="Genomic_DNA"/>
</dbReference>
<sequence>MAYNYPQAVPSTSRSTLFPFVNDPSASCTAGMPYESDVLNYLYEGLEQMSYDFPEDALSQFDFSVGEEQQKCGFNTSPPNQQSPIFRSMSRSSFGSSSYMESSSSDDYPTPTSDSSVTTPALSDAAFGILPDLRYSFFGQEAPAFASEANTKAELESSYVQAFPGSAPLSPNAFCTYSFDACQPQALALPSNEGNGLAGARRHSEPASLAALQFPSFCQEQLAQIAPALADAAATRSITDNLSGLPPASGPSSIAPHQTQLPRPLEIMQPKPVRAYKPPILRGDRHYDPKDFVRRHSEPVLPLPVLDVFSHEADSESPEEDETMDGEDEPYDEGDYEDDMGDDTLMDDFAFEGMDEQGFPSDVPEESLFDPEWTWYQPAPNSSAPATAAPQQAWPGAAIFDAPIDWTTAFAAPSTSGFVLDTRPHGFMSV</sequence>
<reference evidence="2 3" key="1">
    <citation type="submission" date="2016-10" db="EMBL/GenBank/DDBJ databases">
        <title>Genome sequence of the basidiomycete white-rot fungus Trametes pubescens.</title>
        <authorList>
            <person name="Makela M.R."/>
            <person name="Granchi Z."/>
            <person name="Peng M."/>
            <person name="De Vries R.P."/>
            <person name="Grigoriev I."/>
            <person name="Riley R."/>
            <person name="Hilden K."/>
        </authorList>
    </citation>
    <scope>NUCLEOTIDE SEQUENCE [LARGE SCALE GENOMIC DNA]</scope>
    <source>
        <strain evidence="2 3">FBCC735</strain>
    </source>
</reference>
<name>A0A1M2VLN8_TRAPU</name>
<dbReference type="Proteomes" id="UP000184267">
    <property type="component" value="Unassembled WGS sequence"/>
</dbReference>
<protein>
    <submittedName>
        <fullName evidence="2">Uncharacterized protein</fullName>
    </submittedName>
</protein>
<keyword evidence="3" id="KW-1185">Reference proteome</keyword>
<feature type="compositionally biased region" description="Acidic residues" evidence="1">
    <location>
        <begin position="315"/>
        <end position="338"/>
    </location>
</feature>
<gene>
    <name evidence="2" type="ORF">TRAPUB_653</name>
</gene>
<feature type="compositionally biased region" description="Polar residues" evidence="1">
    <location>
        <begin position="72"/>
        <end position="85"/>
    </location>
</feature>
<feature type="compositionally biased region" description="Low complexity" evidence="1">
    <location>
        <begin position="86"/>
        <end position="118"/>
    </location>
</feature>
<feature type="region of interest" description="Disordered" evidence="1">
    <location>
        <begin position="241"/>
        <end position="262"/>
    </location>
</feature>
<feature type="compositionally biased region" description="Low complexity" evidence="1">
    <location>
        <begin position="242"/>
        <end position="256"/>
    </location>
</feature>
<organism evidence="2 3">
    <name type="scientific">Trametes pubescens</name>
    <name type="common">White-rot fungus</name>
    <dbReference type="NCBI Taxonomy" id="154538"/>
    <lineage>
        <taxon>Eukaryota</taxon>
        <taxon>Fungi</taxon>
        <taxon>Dikarya</taxon>
        <taxon>Basidiomycota</taxon>
        <taxon>Agaricomycotina</taxon>
        <taxon>Agaricomycetes</taxon>
        <taxon>Polyporales</taxon>
        <taxon>Polyporaceae</taxon>
        <taxon>Trametes</taxon>
    </lineage>
</organism>
<evidence type="ECO:0000313" key="2">
    <source>
        <dbReference type="EMBL" id="OJT08470.1"/>
    </source>
</evidence>
<evidence type="ECO:0000256" key="1">
    <source>
        <dbReference type="SAM" id="MobiDB-lite"/>
    </source>
</evidence>
<dbReference type="AlphaFoldDB" id="A0A1M2VLN8"/>
<comment type="caution">
    <text evidence="2">The sequence shown here is derived from an EMBL/GenBank/DDBJ whole genome shotgun (WGS) entry which is preliminary data.</text>
</comment>
<feature type="region of interest" description="Disordered" evidence="1">
    <location>
        <begin position="70"/>
        <end position="118"/>
    </location>
</feature>
<feature type="region of interest" description="Disordered" evidence="1">
    <location>
        <begin position="311"/>
        <end position="338"/>
    </location>
</feature>
<dbReference type="OMA" id="PRPLEIM"/>
<proteinExistence type="predicted"/>
<dbReference type="OrthoDB" id="2754409at2759"/>